<accession>A0ABP8MXX2</accession>
<dbReference type="Proteomes" id="UP001501410">
    <property type="component" value="Unassembled WGS sequence"/>
</dbReference>
<protein>
    <recommendedName>
        <fullName evidence="3">6-phosphogluconate dehydrogenase</fullName>
    </recommendedName>
</protein>
<keyword evidence="2" id="KW-1185">Reference proteome</keyword>
<evidence type="ECO:0000313" key="2">
    <source>
        <dbReference type="Proteomes" id="UP001501410"/>
    </source>
</evidence>
<sequence>MGKLFIGLLLALLLGITGYIYWFYYRSYGDGLREGYFQKFSRKGNIFKSYEGELLLDGFGPRRVMRNASLSANYFYFSVVDEAIADSLERCVGKVVTLHYTQYLRSLPWRGDNYNGRNSEKGQYIADRIVKLEELE</sequence>
<evidence type="ECO:0000313" key="1">
    <source>
        <dbReference type="EMBL" id="GAA4456135.1"/>
    </source>
</evidence>
<name>A0ABP8MXX2_9BACT</name>
<evidence type="ECO:0008006" key="3">
    <source>
        <dbReference type="Google" id="ProtNLM"/>
    </source>
</evidence>
<organism evidence="1 2">
    <name type="scientific">Rurimicrobium arvi</name>
    <dbReference type="NCBI Taxonomy" id="2049916"/>
    <lineage>
        <taxon>Bacteria</taxon>
        <taxon>Pseudomonadati</taxon>
        <taxon>Bacteroidota</taxon>
        <taxon>Chitinophagia</taxon>
        <taxon>Chitinophagales</taxon>
        <taxon>Chitinophagaceae</taxon>
        <taxon>Rurimicrobium</taxon>
    </lineage>
</organism>
<gene>
    <name evidence="1" type="ORF">GCM10023092_20950</name>
</gene>
<comment type="caution">
    <text evidence="1">The sequence shown here is derived from an EMBL/GenBank/DDBJ whole genome shotgun (WGS) entry which is preliminary data.</text>
</comment>
<reference evidence="2" key="1">
    <citation type="journal article" date="2019" name="Int. J. Syst. Evol. Microbiol.">
        <title>The Global Catalogue of Microorganisms (GCM) 10K type strain sequencing project: providing services to taxonomists for standard genome sequencing and annotation.</title>
        <authorList>
            <consortium name="The Broad Institute Genomics Platform"/>
            <consortium name="The Broad Institute Genome Sequencing Center for Infectious Disease"/>
            <person name="Wu L."/>
            <person name="Ma J."/>
        </authorList>
    </citation>
    <scope>NUCLEOTIDE SEQUENCE [LARGE SCALE GENOMIC DNA]</scope>
    <source>
        <strain evidence="2">JCM 31921</strain>
    </source>
</reference>
<dbReference type="RefSeq" id="WP_344826552.1">
    <property type="nucleotide sequence ID" value="NZ_BAABEZ010000022.1"/>
</dbReference>
<proteinExistence type="predicted"/>
<dbReference type="EMBL" id="BAABEZ010000022">
    <property type="protein sequence ID" value="GAA4456135.1"/>
    <property type="molecule type" value="Genomic_DNA"/>
</dbReference>